<proteinExistence type="predicted"/>
<comment type="caution">
    <text evidence="2">The sequence shown here is derived from an EMBL/GenBank/DDBJ whole genome shotgun (WGS) entry which is preliminary data.</text>
</comment>
<dbReference type="Proteomes" id="UP001295740">
    <property type="component" value="Unassembled WGS sequence"/>
</dbReference>
<gene>
    <name evidence="2" type="ORF">KHLLAP_LOCUS9098</name>
</gene>
<dbReference type="Gene3D" id="3.40.50.300">
    <property type="entry name" value="P-loop containing nucleotide triphosphate hydrolases"/>
    <property type="match status" value="1"/>
</dbReference>
<keyword evidence="3" id="KW-1185">Reference proteome</keyword>
<evidence type="ECO:0000313" key="2">
    <source>
        <dbReference type="EMBL" id="CAJ2508630.1"/>
    </source>
</evidence>
<accession>A0AAI8VPE6</accession>
<protein>
    <submittedName>
        <fullName evidence="2">Uu.00g136560.m01.CDS01</fullName>
    </submittedName>
</protein>
<dbReference type="Pfam" id="PF01031">
    <property type="entry name" value="Dynamin_M"/>
    <property type="match status" value="1"/>
</dbReference>
<evidence type="ECO:0000313" key="3">
    <source>
        <dbReference type="Proteomes" id="UP001295740"/>
    </source>
</evidence>
<dbReference type="AlphaFoldDB" id="A0AAI8VPE6"/>
<evidence type="ECO:0000259" key="1">
    <source>
        <dbReference type="Pfam" id="PF01031"/>
    </source>
</evidence>
<reference evidence="2" key="1">
    <citation type="submission" date="2023-10" db="EMBL/GenBank/DDBJ databases">
        <authorList>
            <person name="Hackl T."/>
        </authorList>
    </citation>
    <scope>NUCLEOTIDE SEQUENCE</scope>
</reference>
<organism evidence="2 3">
    <name type="scientific">Anthostomella pinea</name>
    <dbReference type="NCBI Taxonomy" id="933095"/>
    <lineage>
        <taxon>Eukaryota</taxon>
        <taxon>Fungi</taxon>
        <taxon>Dikarya</taxon>
        <taxon>Ascomycota</taxon>
        <taxon>Pezizomycotina</taxon>
        <taxon>Sordariomycetes</taxon>
        <taxon>Xylariomycetidae</taxon>
        <taxon>Xylariales</taxon>
        <taxon>Xylariaceae</taxon>
        <taxon>Anthostomella</taxon>
    </lineage>
</organism>
<dbReference type="EMBL" id="CAUWAG010000012">
    <property type="protein sequence ID" value="CAJ2508630.1"/>
    <property type="molecule type" value="Genomic_DNA"/>
</dbReference>
<dbReference type="InterPro" id="IPR027417">
    <property type="entry name" value="P-loop_NTPase"/>
</dbReference>
<name>A0AAI8VPE6_9PEZI</name>
<feature type="domain" description="Dynamin stalk" evidence="1">
    <location>
        <begin position="19"/>
        <end position="87"/>
    </location>
</feature>
<sequence>MAVLTKPDLAIERNTQQIAIDHVMGKRSELTLGYYIVKNRGPDDANKSLEQGQTDERSFFAKAPWLVLNSTGKAGMDALKLRVRDRFPQHLLEEGWHPLVEILDVHTELLVNDDPFGQVTSGHLRV</sequence>
<dbReference type="InterPro" id="IPR000375">
    <property type="entry name" value="Dynamin_stalk"/>
</dbReference>